<protein>
    <recommendedName>
        <fullName evidence="5">DNA topoisomerase 2</fullName>
        <ecNumber evidence="4">5.6.2.2</ecNumber>
    </recommendedName>
    <alternativeName>
        <fullName evidence="11">DNA topoisomerase II</fullName>
    </alternativeName>
</protein>
<evidence type="ECO:0000313" key="15">
    <source>
        <dbReference type="Proteomes" id="UP000008986"/>
    </source>
</evidence>
<evidence type="ECO:0000256" key="10">
    <source>
        <dbReference type="ARBA" id="ARBA00023235"/>
    </source>
</evidence>
<dbReference type="GeneID" id="8684165"/>
<dbReference type="InterPro" id="IPR031660">
    <property type="entry name" value="TOPRIM_C"/>
</dbReference>
<dbReference type="InterPro" id="IPR001241">
    <property type="entry name" value="Topo_IIA"/>
</dbReference>
<evidence type="ECO:0000256" key="7">
    <source>
        <dbReference type="ARBA" id="ARBA00022840"/>
    </source>
</evidence>
<gene>
    <name evidence="14" type="primary">217</name>
</gene>
<comment type="cofactor">
    <cofactor evidence="2">
        <name>Mg(2+)</name>
        <dbReference type="ChEBI" id="CHEBI:18420"/>
    </cofactor>
</comment>
<evidence type="ECO:0000256" key="4">
    <source>
        <dbReference type="ARBA" id="ARBA00012895"/>
    </source>
</evidence>
<dbReference type="EMBL" id="GQ357915">
    <property type="protein sequence ID" value="ACV50239.1"/>
    <property type="molecule type" value="Genomic_DNA"/>
</dbReference>
<dbReference type="InterPro" id="IPR014721">
    <property type="entry name" value="Ribsml_uS5_D2-typ_fold_subgr"/>
</dbReference>
<dbReference type="GO" id="GO:0005524">
    <property type="term" value="F:ATP binding"/>
    <property type="evidence" value="ECO:0007669"/>
    <property type="project" value="UniProtKB-KW"/>
</dbReference>
<dbReference type="InterPro" id="IPR013759">
    <property type="entry name" value="Topo_IIA_B_C"/>
</dbReference>
<dbReference type="GO" id="GO:0000819">
    <property type="term" value="P:sister chromatid segregation"/>
    <property type="evidence" value="ECO:0007669"/>
    <property type="project" value="TreeGrafter"/>
</dbReference>
<reference evidence="15" key="1">
    <citation type="submission" date="2009-07" db="EMBL/GenBank/DDBJ databases">
        <authorList>
            <person name="Kropinski A.M."/>
            <person name="Villegas A."/>
            <person name="Lingohr E.J."/>
        </authorList>
    </citation>
    <scope>NUCLEOTIDE SEQUENCE [LARGE SCALE GENOMIC DNA]</scope>
</reference>
<evidence type="ECO:0000313" key="14">
    <source>
        <dbReference type="EMBL" id="ACV50239.1"/>
    </source>
</evidence>
<dbReference type="SUPFAM" id="SSF56719">
    <property type="entry name" value="Type II DNA topoisomerase"/>
    <property type="match status" value="1"/>
</dbReference>
<dbReference type="PANTHER" id="PTHR10169">
    <property type="entry name" value="DNA TOPOISOMERASE/GYRASE"/>
    <property type="match status" value="1"/>
</dbReference>
<evidence type="ECO:0000256" key="11">
    <source>
        <dbReference type="ARBA" id="ARBA00031138"/>
    </source>
</evidence>
<proteinExistence type="inferred from homology"/>
<dbReference type="GO" id="GO:0006265">
    <property type="term" value="P:DNA topological change"/>
    <property type="evidence" value="ECO:0007669"/>
    <property type="project" value="InterPro"/>
</dbReference>
<accession>C9DGI8</accession>
<keyword evidence="8" id="KW-0799">Topoisomerase</keyword>
<dbReference type="Gene3D" id="3.30.230.10">
    <property type="match status" value="1"/>
</dbReference>
<comment type="similarity">
    <text evidence="3">Belongs to the type II topoisomerase family.</text>
</comment>
<evidence type="ECO:0000256" key="9">
    <source>
        <dbReference type="ARBA" id="ARBA00023125"/>
    </source>
</evidence>
<evidence type="ECO:0000256" key="5">
    <source>
        <dbReference type="ARBA" id="ARBA00019635"/>
    </source>
</evidence>
<keyword evidence="10 14" id="KW-0413">Isomerase</keyword>
<feature type="domain" description="DNA topoisomerase type IIA subunit B" evidence="12">
    <location>
        <begin position="287"/>
        <end position="418"/>
    </location>
</feature>
<organismHost>
    <name type="scientific">Delftia acidovorans</name>
    <name type="common">Pseudomonas acidovorans</name>
    <name type="synonym">Comamonas acidovorans</name>
    <dbReference type="NCBI Taxonomy" id="80866"/>
</organismHost>
<evidence type="ECO:0000256" key="1">
    <source>
        <dbReference type="ARBA" id="ARBA00000185"/>
    </source>
</evidence>
<feature type="domain" description="C-terminal associated" evidence="13">
    <location>
        <begin position="554"/>
        <end position="644"/>
    </location>
</feature>
<dbReference type="GO" id="GO:0003677">
    <property type="term" value="F:DNA binding"/>
    <property type="evidence" value="ECO:0007669"/>
    <property type="project" value="UniProtKB-KW"/>
</dbReference>
<evidence type="ECO:0000256" key="2">
    <source>
        <dbReference type="ARBA" id="ARBA00001946"/>
    </source>
</evidence>
<dbReference type="InterPro" id="IPR050634">
    <property type="entry name" value="DNA_Topoisomerase_II"/>
</dbReference>
<dbReference type="InterPro" id="IPR013760">
    <property type="entry name" value="Topo_IIA-like_dom_sf"/>
</dbReference>
<evidence type="ECO:0000256" key="8">
    <source>
        <dbReference type="ARBA" id="ARBA00023029"/>
    </source>
</evidence>
<keyword evidence="9" id="KW-0238">DNA-binding</keyword>
<evidence type="ECO:0000259" key="13">
    <source>
        <dbReference type="Pfam" id="PF16898"/>
    </source>
</evidence>
<dbReference type="OrthoDB" id="931at10239"/>
<dbReference type="Gene3D" id="3.40.50.670">
    <property type="match status" value="1"/>
</dbReference>
<dbReference type="PRINTS" id="PR00418">
    <property type="entry name" value="TPI2FAMILY"/>
</dbReference>
<comment type="catalytic activity">
    <reaction evidence="1">
        <text>ATP-dependent breakage, passage and rejoining of double-stranded DNA.</text>
        <dbReference type="EC" id="5.6.2.2"/>
    </reaction>
</comment>
<evidence type="ECO:0000256" key="6">
    <source>
        <dbReference type="ARBA" id="ARBA00022741"/>
    </source>
</evidence>
<dbReference type="SUPFAM" id="SSF54211">
    <property type="entry name" value="Ribosomal protein S5 domain 2-like"/>
    <property type="match status" value="1"/>
</dbReference>
<evidence type="ECO:0000259" key="12">
    <source>
        <dbReference type="Pfam" id="PF00204"/>
    </source>
</evidence>
<dbReference type="Proteomes" id="UP000008986">
    <property type="component" value="Segment"/>
</dbReference>
<name>C9DGI8_BPW14</name>
<dbReference type="RefSeq" id="YP_003359071.1">
    <property type="nucleotide sequence ID" value="NC_013697.1"/>
</dbReference>
<dbReference type="FunFam" id="3.40.50.670:FF:000001">
    <property type="entry name" value="DNA topoisomerase 2"/>
    <property type="match status" value="1"/>
</dbReference>
<dbReference type="GO" id="GO:0003918">
    <property type="term" value="F:DNA topoisomerase type II (double strand cut, ATP-hydrolyzing) activity"/>
    <property type="evidence" value="ECO:0007669"/>
    <property type="project" value="UniProtKB-EC"/>
</dbReference>
<keyword evidence="7" id="KW-0067">ATP-binding</keyword>
<dbReference type="SMART" id="SM00433">
    <property type="entry name" value="TOP2c"/>
    <property type="match status" value="1"/>
</dbReference>
<dbReference type="KEGG" id="vg:8684165"/>
<dbReference type="EC" id="5.6.2.2" evidence="4"/>
<evidence type="ECO:0000256" key="3">
    <source>
        <dbReference type="ARBA" id="ARBA00011080"/>
    </source>
</evidence>
<keyword evidence="15" id="KW-1185">Reference proteome</keyword>
<dbReference type="Pfam" id="PF00204">
    <property type="entry name" value="DNA_gyraseB"/>
    <property type="match status" value="1"/>
</dbReference>
<keyword evidence="6" id="KW-0547">Nucleotide-binding</keyword>
<dbReference type="InterPro" id="IPR020568">
    <property type="entry name" value="Ribosomal_Su5_D2-typ_SF"/>
</dbReference>
<dbReference type="SUPFAM" id="SSF55874">
    <property type="entry name" value="ATPase domain of HSP90 chaperone/DNA topoisomerase II/histidine kinase"/>
    <property type="match status" value="1"/>
</dbReference>
<dbReference type="Gene3D" id="3.30.565.10">
    <property type="entry name" value="Histidine kinase-like ATPase, C-terminal domain"/>
    <property type="match status" value="1"/>
</dbReference>
<sequence length="648" mass="73599">MWRKSAIIGACPQLNRGHKQVTQDVSKYKMLSERDHIRIRPGRYLGDINTSLVKDSWTVNEQGQVERRDVQQNPAFTKLFDEIITNSADFSLTADGKHLNIIRVDYSREHGCISVYDNGGIPVVETIVDREGQPTKLWIPDMIFGFLRSGSNFNDEADSESAGQNGEGSTLVNVFSSRFDVETCDGKNKFSITYLDGMANKTAPEVVAAQGATPFTRITYFPEWSIMGMTGQEDWIEDTLRRRCLEVAACNTHIRVYYNGKPVNVKKFGDFAAMLDPVCVSESAPKWDVALSLSKNGFKHYSYVNSTLTFVGGTHINHVMDKIVAEVRAHIESKTKQDIKPAEILNQFQLTVAARINNPRYSSQTKENLITPVSSYNVKYSPSKEFIKAIIDSPMMKKLLEWAERRKAVQDIKEAEKEIQDARKASFHHIPKYRPATNKNKAENILFVAEGDSALKPLQAAKKPHHGLFPLRGKPDNVFDKTIRHLAKQKEFQDLIQILGLDLHQFNSDTIRYSALVVATDADLDGAHIRGLLTVAFWRFWRPLIDEGFLRFLVTPIITVKQGKETIEFFTEQEYEDWRAANPTAKYTRKYYKGLGSWATEDMERFMNDPKYMVKVQPLTDEDVDNLVLAFDPSKADARKSWLGLSAD</sequence>
<dbReference type="PANTHER" id="PTHR10169:SF38">
    <property type="entry name" value="DNA TOPOISOMERASE 2"/>
    <property type="match status" value="1"/>
</dbReference>
<dbReference type="InterPro" id="IPR013506">
    <property type="entry name" value="Topo_IIA_bsu_dom2"/>
</dbReference>
<dbReference type="Pfam" id="PF16898">
    <property type="entry name" value="TOPRIM_C"/>
    <property type="match status" value="1"/>
</dbReference>
<dbReference type="InterPro" id="IPR036890">
    <property type="entry name" value="HATPase_C_sf"/>
</dbReference>
<organism evidence="14 15">
    <name type="scientific">Delftia phage PhiW-14</name>
    <name type="common">Deftia acidovorans bacteriophage phiW-14</name>
    <dbReference type="NCBI Taxonomy" id="665032"/>
    <lineage>
        <taxon>Viruses</taxon>
        <taxon>Duplodnaviria</taxon>
        <taxon>Heunggongvirae</taxon>
        <taxon>Uroviricota</taxon>
        <taxon>Caudoviricetes</taxon>
        <taxon>Ionavirus</taxon>
        <taxon>Ionavirus W14</taxon>
    </lineage>
</organism>